<gene>
    <name evidence="3" type="ORF">H4N64_18950</name>
</gene>
<dbReference type="NCBIfam" id="NF033550">
    <property type="entry name" value="transpos_ISL3"/>
    <property type="match status" value="1"/>
</dbReference>
<dbReference type="PANTHER" id="PTHR33498">
    <property type="entry name" value="TRANSPOSASE FOR INSERTION SEQUENCE ELEMENT IS1557"/>
    <property type="match status" value="1"/>
</dbReference>
<dbReference type="Pfam" id="PF14690">
    <property type="entry name" value="Zn_ribbon_ISL3"/>
    <property type="match status" value="1"/>
</dbReference>
<dbReference type="PANTHER" id="PTHR33498:SF1">
    <property type="entry name" value="TRANSPOSASE FOR INSERTION SEQUENCE ELEMENT IS1557"/>
    <property type="match status" value="1"/>
</dbReference>
<dbReference type="RefSeq" id="WP_186283544.1">
    <property type="nucleotide sequence ID" value="NZ_JACMSF010000019.1"/>
</dbReference>
<dbReference type="Proteomes" id="UP000584670">
    <property type="component" value="Unassembled WGS sequence"/>
</dbReference>
<evidence type="ECO:0000259" key="2">
    <source>
        <dbReference type="Pfam" id="PF14690"/>
    </source>
</evidence>
<protein>
    <submittedName>
        <fullName evidence="3">ISL3 family transposase</fullName>
    </submittedName>
</protein>
<dbReference type="Pfam" id="PF01610">
    <property type="entry name" value="DDE_Tnp_ISL3"/>
    <property type="match status" value="2"/>
</dbReference>
<reference evidence="3 4" key="1">
    <citation type="submission" date="2020-08" db="EMBL/GenBank/DDBJ databases">
        <title>Streptomyces sp. PSKA01 genome sequencing and assembly.</title>
        <authorList>
            <person name="Mandal S."/>
            <person name="Maiti P.K."/>
            <person name="Das P."/>
        </authorList>
    </citation>
    <scope>NUCLEOTIDE SEQUENCE [LARGE SCALE GENOMIC DNA]</scope>
    <source>
        <strain evidence="3 4">PSKA01</strain>
    </source>
</reference>
<dbReference type="InterPro" id="IPR047951">
    <property type="entry name" value="Transpos_ISL3"/>
</dbReference>
<feature type="domain" description="Transposase IS204/IS1001/IS1096/IS1165 DDE" evidence="1">
    <location>
        <begin position="405"/>
        <end position="524"/>
    </location>
</feature>
<feature type="domain" description="Transposase IS204/IS1001/IS1096/IS1165 zinc-finger" evidence="2">
    <location>
        <begin position="39"/>
        <end position="81"/>
    </location>
</feature>
<name>A0A7X1J3U0_9ACTN</name>
<accession>A0A7X1J3U0</accession>
<comment type="caution">
    <text evidence="3">The sequence shown here is derived from an EMBL/GenBank/DDBJ whole genome shotgun (WGS) entry which is preliminary data.</text>
</comment>
<organism evidence="3 4">
    <name type="scientific">Streptomyces cupreus</name>
    <dbReference type="NCBI Taxonomy" id="2759956"/>
    <lineage>
        <taxon>Bacteria</taxon>
        <taxon>Bacillati</taxon>
        <taxon>Actinomycetota</taxon>
        <taxon>Actinomycetes</taxon>
        <taxon>Kitasatosporales</taxon>
        <taxon>Streptomycetaceae</taxon>
        <taxon>Streptomyces</taxon>
    </lineage>
</organism>
<sequence length="528" mass="59449">MGVVAIEDVLFPGIDVQVTAVQAAAEGFVVEAEACGRRQNCPSCGALGCRVHSRYWRRLAERPIAGRPLVIVLRVRRFFCDRPGCRRRTFVEQVPDLSERYRRHGVGLRQWMRAVAVFLGGRSGQRLCQALQFPTGRTQLLGLLTAPSVPAQAPRVLGVDEFAFRKGWRYGTVLVDVEEARVVDVLPDRDAATFIAWLHEHPGAEVICRDRATAYSTAIREAAPDAQEIADRWHLLNNLSAAVEKICHQHRPCLRKQADAEREAAPRKVINPLPPPALPPTKMALRTVDRYSDIHRLLREGCSISETARRLHLDRKTVRHFRDTDLDTLLASSRMGRPKGVLEPFTAYITERFTEGVTSPTDLYREIRERGYQGSDMPVRGYVAGLRTGTVEPARGAIPRPRRITKWIMLPRGSLTRDEEAELLTVRLACPDIARACDLARAFHDLLQHRRGHQLLAWVREVERDAPAPILAFAQGLCLDLDAVTAGLTLPWSSGIVEGHVNRIKTIKRQMYGRASFRLLRTRILLRS</sequence>
<evidence type="ECO:0000313" key="3">
    <source>
        <dbReference type="EMBL" id="MBC2903659.1"/>
    </source>
</evidence>
<dbReference type="AlphaFoldDB" id="A0A7X1J3U0"/>
<dbReference type="InterPro" id="IPR029261">
    <property type="entry name" value="Transposase_Znf"/>
</dbReference>
<feature type="domain" description="Transposase IS204/IS1001/IS1096/IS1165 DDE" evidence="1">
    <location>
        <begin position="157"/>
        <end position="259"/>
    </location>
</feature>
<evidence type="ECO:0000313" key="4">
    <source>
        <dbReference type="Proteomes" id="UP000584670"/>
    </source>
</evidence>
<evidence type="ECO:0000259" key="1">
    <source>
        <dbReference type="Pfam" id="PF01610"/>
    </source>
</evidence>
<dbReference type="InterPro" id="IPR002560">
    <property type="entry name" value="Transposase_DDE"/>
</dbReference>
<proteinExistence type="predicted"/>
<keyword evidence="4" id="KW-1185">Reference proteome</keyword>
<dbReference type="EMBL" id="JACMSF010000019">
    <property type="protein sequence ID" value="MBC2903659.1"/>
    <property type="molecule type" value="Genomic_DNA"/>
</dbReference>